<name>A0A1Y2E707_9PEZI</name>
<organism evidence="2 3">
    <name type="scientific">Pseudomassariella vexata</name>
    <dbReference type="NCBI Taxonomy" id="1141098"/>
    <lineage>
        <taxon>Eukaryota</taxon>
        <taxon>Fungi</taxon>
        <taxon>Dikarya</taxon>
        <taxon>Ascomycota</taxon>
        <taxon>Pezizomycotina</taxon>
        <taxon>Sordariomycetes</taxon>
        <taxon>Xylariomycetidae</taxon>
        <taxon>Amphisphaeriales</taxon>
        <taxon>Pseudomassariaceae</taxon>
        <taxon>Pseudomassariella</taxon>
    </lineage>
</organism>
<dbReference type="OrthoDB" id="2563155at2759"/>
<protein>
    <submittedName>
        <fullName evidence="2">Uncharacterized protein</fullName>
    </submittedName>
</protein>
<feature type="compositionally biased region" description="Basic and acidic residues" evidence="1">
    <location>
        <begin position="87"/>
        <end position="101"/>
    </location>
</feature>
<dbReference type="AlphaFoldDB" id="A0A1Y2E707"/>
<reference evidence="2 3" key="1">
    <citation type="submission" date="2016-07" db="EMBL/GenBank/DDBJ databases">
        <title>Pervasive Adenine N6-methylation of Active Genes in Fungi.</title>
        <authorList>
            <consortium name="DOE Joint Genome Institute"/>
            <person name="Mondo S.J."/>
            <person name="Dannebaum R.O."/>
            <person name="Kuo R.C."/>
            <person name="Labutti K."/>
            <person name="Haridas S."/>
            <person name="Kuo A."/>
            <person name="Salamov A."/>
            <person name="Ahrendt S.R."/>
            <person name="Lipzen A."/>
            <person name="Sullivan W."/>
            <person name="Andreopoulos W.B."/>
            <person name="Clum A."/>
            <person name="Lindquist E."/>
            <person name="Daum C."/>
            <person name="Ramamoorthy G.K."/>
            <person name="Gryganskyi A."/>
            <person name="Culley D."/>
            <person name="Magnuson J.K."/>
            <person name="James T.Y."/>
            <person name="O'Malley M.A."/>
            <person name="Stajich J.E."/>
            <person name="Spatafora J.W."/>
            <person name="Visel A."/>
            <person name="Grigoriev I.V."/>
        </authorList>
    </citation>
    <scope>NUCLEOTIDE SEQUENCE [LARGE SCALE GENOMIC DNA]</scope>
    <source>
        <strain evidence="2 3">CBS 129021</strain>
    </source>
</reference>
<proteinExistence type="predicted"/>
<feature type="region of interest" description="Disordered" evidence="1">
    <location>
        <begin position="1"/>
        <end position="109"/>
    </location>
</feature>
<feature type="region of interest" description="Disordered" evidence="1">
    <location>
        <begin position="192"/>
        <end position="340"/>
    </location>
</feature>
<sequence length="497" mass="53986">MSSNASSWRRPAGGNAGGDSRAGGPPSNPSAGGGAQGSNYGVGRGGDGQSGEFSGNNAYGNQRSNYRGRGGRGGGRGFRGRGRGGRGGRDRDFYSGRRQDDEFGPDVDEADLYQKREITRHFWAEEAGSADATHSSTFHDSIRHQGQLSYMLLFSGANPRWQSDNIVFAKSHLKLLPEYEAKKAEYGPWEVTKARQESKAAASDGADAGGFNPDPEQPPQESDEKPMSEDATEGTKQPAVEGIKESPVEGTGEKTAGEKTAEEKAAQATKDKTIEGSAKKAETATDAAATGASTQDAAPTEPAPPRRFARFGAQDIRLLPPEEQYPEPEPEPEEPVYPSIQPIDYIPNEHPPIAVFAERRRVAKDTFFFVGWFKVARVNVLSPLSAELVRMQQQKWEQRARHQRDAGAWQAAMNQEWSVVKFEKLADDVAPPPPVIEKMAPPPSEREGDKETKGVNDQLQDMRYGNEKQDALPLTTSEDKVAVEGEENVTPSQATEV</sequence>
<dbReference type="InParanoid" id="A0A1Y2E707"/>
<feature type="compositionally biased region" description="Gly residues" evidence="1">
    <location>
        <begin position="31"/>
        <end position="49"/>
    </location>
</feature>
<dbReference type="RefSeq" id="XP_040717972.1">
    <property type="nucleotide sequence ID" value="XM_040863566.1"/>
</dbReference>
<feature type="compositionally biased region" description="Basic and acidic residues" evidence="1">
    <location>
        <begin position="444"/>
        <end position="454"/>
    </location>
</feature>
<dbReference type="GeneID" id="63779778"/>
<dbReference type="Proteomes" id="UP000193689">
    <property type="component" value="Unassembled WGS sequence"/>
</dbReference>
<comment type="caution">
    <text evidence="2">The sequence shown here is derived from an EMBL/GenBank/DDBJ whole genome shotgun (WGS) entry which is preliminary data.</text>
</comment>
<dbReference type="EMBL" id="MCFJ01000004">
    <property type="protein sequence ID" value="ORY67348.1"/>
    <property type="molecule type" value="Genomic_DNA"/>
</dbReference>
<evidence type="ECO:0000313" key="3">
    <source>
        <dbReference type="Proteomes" id="UP000193689"/>
    </source>
</evidence>
<feature type="compositionally biased region" description="Pro residues" evidence="1">
    <location>
        <begin position="430"/>
        <end position="443"/>
    </location>
</feature>
<feature type="compositionally biased region" description="Acidic residues" evidence="1">
    <location>
        <begin position="324"/>
        <end position="334"/>
    </location>
</feature>
<evidence type="ECO:0000256" key="1">
    <source>
        <dbReference type="SAM" id="MobiDB-lite"/>
    </source>
</evidence>
<feature type="region of interest" description="Disordered" evidence="1">
    <location>
        <begin position="430"/>
        <end position="497"/>
    </location>
</feature>
<evidence type="ECO:0000313" key="2">
    <source>
        <dbReference type="EMBL" id="ORY67348.1"/>
    </source>
</evidence>
<gene>
    <name evidence="2" type="ORF">BCR38DRAFT_482968</name>
</gene>
<feature type="compositionally biased region" description="Low complexity" evidence="1">
    <location>
        <begin position="284"/>
        <end position="298"/>
    </location>
</feature>
<accession>A0A1Y2E707</accession>
<feature type="compositionally biased region" description="Basic and acidic residues" evidence="1">
    <location>
        <begin position="242"/>
        <end position="283"/>
    </location>
</feature>
<feature type="compositionally biased region" description="Low complexity" evidence="1">
    <location>
        <begin position="200"/>
        <end position="214"/>
    </location>
</feature>
<keyword evidence="3" id="KW-1185">Reference proteome</keyword>